<keyword evidence="1" id="KW-0723">Serine/threonine-protein kinase</keyword>
<proteinExistence type="predicted"/>
<dbReference type="InterPro" id="IPR036890">
    <property type="entry name" value="HATPase_C_sf"/>
</dbReference>
<dbReference type="Gene3D" id="3.30.565.10">
    <property type="entry name" value="Histidine kinase-like ATPase, C-terminal domain"/>
    <property type="match status" value="1"/>
</dbReference>
<feature type="domain" description="Histidine kinase/HSP90-like ATPase" evidence="2">
    <location>
        <begin position="43"/>
        <end position="159"/>
    </location>
</feature>
<keyword evidence="4" id="KW-1185">Reference proteome</keyword>
<evidence type="ECO:0000259" key="2">
    <source>
        <dbReference type="Pfam" id="PF13581"/>
    </source>
</evidence>
<gene>
    <name evidence="3" type="ORF">ACFOY2_21955</name>
</gene>
<dbReference type="PANTHER" id="PTHR35526">
    <property type="entry name" value="ANTI-SIGMA-F FACTOR RSBW-RELATED"/>
    <property type="match status" value="1"/>
</dbReference>
<keyword evidence="1" id="KW-0808">Transferase</keyword>
<dbReference type="Pfam" id="PF13581">
    <property type="entry name" value="HATPase_c_2"/>
    <property type="match status" value="1"/>
</dbReference>
<keyword evidence="3" id="KW-0067">ATP-binding</keyword>
<dbReference type="CDD" id="cd16936">
    <property type="entry name" value="HATPase_RsbW-like"/>
    <property type="match status" value="1"/>
</dbReference>
<organism evidence="3 4">
    <name type="scientific">Nonomuraea purpurea</name>
    <dbReference type="NCBI Taxonomy" id="1849276"/>
    <lineage>
        <taxon>Bacteria</taxon>
        <taxon>Bacillati</taxon>
        <taxon>Actinomycetota</taxon>
        <taxon>Actinomycetes</taxon>
        <taxon>Streptosporangiales</taxon>
        <taxon>Streptosporangiaceae</taxon>
        <taxon>Nonomuraea</taxon>
    </lineage>
</organism>
<dbReference type="SUPFAM" id="SSF55874">
    <property type="entry name" value="ATPase domain of HSP90 chaperone/DNA topoisomerase II/histidine kinase"/>
    <property type="match status" value="1"/>
</dbReference>
<dbReference type="Proteomes" id="UP001595851">
    <property type="component" value="Unassembled WGS sequence"/>
</dbReference>
<keyword evidence="3" id="KW-0547">Nucleotide-binding</keyword>
<evidence type="ECO:0000256" key="1">
    <source>
        <dbReference type="ARBA" id="ARBA00022527"/>
    </source>
</evidence>
<dbReference type="RefSeq" id="WP_379529924.1">
    <property type="nucleotide sequence ID" value="NZ_JBHSBI010000010.1"/>
</dbReference>
<accession>A0ABV8GA18</accession>
<protein>
    <submittedName>
        <fullName evidence="3">ATP-binding protein</fullName>
    </submittedName>
</protein>
<sequence>MPETTAPAAAFVPKQRTSEAVHREHIDAMIDLHPGGLTWRRTFPGTPEQIPAARHFIRYLLADSPCQDDAEHIVAELAANAVQHTSSGSLGGTFIVEITRTTATVTVAVYDCGWGGVPRFGVACSATAECSRGLAVVAALADLVGYEGDDETGHRVWATIRAHRGP</sequence>
<dbReference type="EMBL" id="JBHSBI010000010">
    <property type="protein sequence ID" value="MFC4009910.1"/>
    <property type="molecule type" value="Genomic_DNA"/>
</dbReference>
<keyword evidence="1" id="KW-0418">Kinase</keyword>
<dbReference type="InterPro" id="IPR003594">
    <property type="entry name" value="HATPase_dom"/>
</dbReference>
<evidence type="ECO:0000313" key="3">
    <source>
        <dbReference type="EMBL" id="MFC4009910.1"/>
    </source>
</evidence>
<dbReference type="GO" id="GO:0005524">
    <property type="term" value="F:ATP binding"/>
    <property type="evidence" value="ECO:0007669"/>
    <property type="project" value="UniProtKB-KW"/>
</dbReference>
<dbReference type="InterPro" id="IPR050267">
    <property type="entry name" value="Anti-sigma-factor_SerPK"/>
</dbReference>
<evidence type="ECO:0000313" key="4">
    <source>
        <dbReference type="Proteomes" id="UP001595851"/>
    </source>
</evidence>
<reference evidence="4" key="1">
    <citation type="journal article" date="2019" name="Int. J. Syst. Evol. Microbiol.">
        <title>The Global Catalogue of Microorganisms (GCM) 10K type strain sequencing project: providing services to taxonomists for standard genome sequencing and annotation.</title>
        <authorList>
            <consortium name="The Broad Institute Genomics Platform"/>
            <consortium name="The Broad Institute Genome Sequencing Center for Infectious Disease"/>
            <person name="Wu L."/>
            <person name="Ma J."/>
        </authorList>
    </citation>
    <scope>NUCLEOTIDE SEQUENCE [LARGE SCALE GENOMIC DNA]</scope>
    <source>
        <strain evidence="4">TBRC 1276</strain>
    </source>
</reference>
<name>A0ABV8GA18_9ACTN</name>
<dbReference type="PANTHER" id="PTHR35526:SF3">
    <property type="entry name" value="ANTI-SIGMA-F FACTOR RSBW"/>
    <property type="match status" value="1"/>
</dbReference>
<comment type="caution">
    <text evidence="3">The sequence shown here is derived from an EMBL/GenBank/DDBJ whole genome shotgun (WGS) entry which is preliminary data.</text>
</comment>